<dbReference type="EMBL" id="CAIIXF020000008">
    <property type="protein sequence ID" value="CAH1792476.1"/>
    <property type="molecule type" value="Genomic_DNA"/>
</dbReference>
<proteinExistence type="predicted"/>
<reference evidence="5" key="1">
    <citation type="submission" date="2022-03" db="EMBL/GenBank/DDBJ databases">
        <authorList>
            <person name="Martin C."/>
        </authorList>
    </citation>
    <scope>NUCLEOTIDE SEQUENCE</scope>
</reference>
<comment type="caution">
    <text evidence="5">The sequence shown here is derived from an EMBL/GenBank/DDBJ whole genome shotgun (WGS) entry which is preliminary data.</text>
</comment>
<organism evidence="5 6">
    <name type="scientific">Owenia fusiformis</name>
    <name type="common">Polychaete worm</name>
    <dbReference type="NCBI Taxonomy" id="6347"/>
    <lineage>
        <taxon>Eukaryota</taxon>
        <taxon>Metazoa</taxon>
        <taxon>Spiralia</taxon>
        <taxon>Lophotrochozoa</taxon>
        <taxon>Annelida</taxon>
        <taxon>Polychaeta</taxon>
        <taxon>Sedentaria</taxon>
        <taxon>Canalipalpata</taxon>
        <taxon>Sabellida</taxon>
        <taxon>Oweniida</taxon>
        <taxon>Oweniidae</taxon>
        <taxon>Owenia</taxon>
    </lineage>
</organism>
<sequence length="680" mass="75954">MRFAYITLLITWSVIVIMPQPQVMAQMNPQKLAAIEDFLTETMACRNIPGLQIALVTSEEVLMAKGYGLSNIEKGTPMTERTVTSIQSISKGMLSTLVAAVLSDLNQSGLDFDTRLQAIMGEDFNTSDPLVTEYASLKDFLAMKTGCNFPEVLVESFQVMTPDEFIRNLKHYKCQWRFRTGMHYSTTGYLVVSKALEKLTGKSFDQLMKEYIFNPLGMTDSDIVSKATEIYGFSHAYTTGPDGRSDVEVTPAFISQSGHMMGGAGVASNANDVANYLQMHLNNGKNQAGQQIIEESKLRITKENWNIFTRKSFTLPRPTFPSGFSSGAYGFAWIKGYQKGYVMLHHPGSYAYYRTHVVIWPDLDLALFLHTNGRQFVEQTNAIFPIIIYILDVLNGDVPWLNTTTGCSYPEPWRTAVKALPESIPTDLDPALALEKYVGYYGQPGYGCFQVTLTNDVLEMTYGKTGEFELHATGNGHEFWRKGNGLQAWRWSKQDWYNAESPYPRTCEFSVDSGSVTGASCKFDFNYEGYEKINGEKPEIEALCSEYTTGIPLEFKRSIPMPEPLLPTWAIVVITVAVGLVVAAILGCIIYRGRKMKRKESKDTLPDSNAYLYGRQNTELSDAADDKNIVPMDYETAVGEINPAATVERHLDATNDLSARGLHSSIDRVDYQPDVNPSQL</sequence>
<evidence type="ECO:0000259" key="4">
    <source>
        <dbReference type="Pfam" id="PF11954"/>
    </source>
</evidence>
<dbReference type="PANTHER" id="PTHR46825">
    <property type="entry name" value="D-ALANYL-D-ALANINE-CARBOXYPEPTIDASE/ENDOPEPTIDASE AMPH"/>
    <property type="match status" value="1"/>
</dbReference>
<keyword evidence="1" id="KW-0812">Transmembrane</keyword>
<keyword evidence="6" id="KW-1185">Reference proteome</keyword>
<dbReference type="InterPro" id="IPR050491">
    <property type="entry name" value="AmpC-like"/>
</dbReference>
<dbReference type="Pfam" id="PF00144">
    <property type="entry name" value="Beta-lactamase"/>
    <property type="match status" value="1"/>
</dbReference>
<keyword evidence="1" id="KW-1133">Transmembrane helix</keyword>
<feature type="transmembrane region" description="Helical" evidence="1">
    <location>
        <begin position="566"/>
        <end position="591"/>
    </location>
</feature>
<dbReference type="Gene3D" id="3.40.710.10">
    <property type="entry name" value="DD-peptidase/beta-lactamase superfamily"/>
    <property type="match status" value="1"/>
</dbReference>
<keyword evidence="2" id="KW-0732">Signal</keyword>
<dbReference type="InterPro" id="IPR021860">
    <property type="entry name" value="Peptidase_S12_Pab87-rel_C"/>
</dbReference>
<dbReference type="Gene3D" id="2.40.128.600">
    <property type="match status" value="1"/>
</dbReference>
<feature type="chain" id="PRO_5035918393" description="Beta-lactamase-related domain-containing protein" evidence="2">
    <location>
        <begin position="26"/>
        <end position="680"/>
    </location>
</feature>
<evidence type="ECO:0008006" key="7">
    <source>
        <dbReference type="Google" id="ProtNLM"/>
    </source>
</evidence>
<name>A0A8S4PDL7_OWEFU</name>
<feature type="domain" description="Peptidase S12 Pab87-related C-terminal" evidence="4">
    <location>
        <begin position="430"/>
        <end position="536"/>
    </location>
</feature>
<dbReference type="Pfam" id="PF11954">
    <property type="entry name" value="DUF3471"/>
    <property type="match status" value="1"/>
</dbReference>
<protein>
    <recommendedName>
        <fullName evidence="7">Beta-lactamase-related domain-containing protein</fullName>
    </recommendedName>
</protein>
<dbReference type="InterPro" id="IPR012338">
    <property type="entry name" value="Beta-lactam/transpept-like"/>
</dbReference>
<dbReference type="AlphaFoldDB" id="A0A8S4PDL7"/>
<evidence type="ECO:0000313" key="5">
    <source>
        <dbReference type="EMBL" id="CAH1792476.1"/>
    </source>
</evidence>
<accession>A0A8S4PDL7</accession>
<feature type="signal peptide" evidence="2">
    <location>
        <begin position="1"/>
        <end position="25"/>
    </location>
</feature>
<evidence type="ECO:0000259" key="3">
    <source>
        <dbReference type="Pfam" id="PF00144"/>
    </source>
</evidence>
<evidence type="ECO:0000313" key="6">
    <source>
        <dbReference type="Proteomes" id="UP000749559"/>
    </source>
</evidence>
<dbReference type="OrthoDB" id="5946976at2759"/>
<dbReference type="PANTHER" id="PTHR46825:SF15">
    <property type="entry name" value="BETA-LACTAMASE-RELATED DOMAIN-CONTAINING PROTEIN"/>
    <property type="match status" value="1"/>
</dbReference>
<evidence type="ECO:0000256" key="2">
    <source>
        <dbReference type="SAM" id="SignalP"/>
    </source>
</evidence>
<gene>
    <name evidence="5" type="ORF">OFUS_LOCUS17436</name>
</gene>
<keyword evidence="1" id="KW-0472">Membrane</keyword>
<dbReference type="SUPFAM" id="SSF56601">
    <property type="entry name" value="beta-lactamase/transpeptidase-like"/>
    <property type="match status" value="1"/>
</dbReference>
<evidence type="ECO:0000256" key="1">
    <source>
        <dbReference type="SAM" id="Phobius"/>
    </source>
</evidence>
<dbReference type="Proteomes" id="UP000749559">
    <property type="component" value="Unassembled WGS sequence"/>
</dbReference>
<dbReference type="InterPro" id="IPR001466">
    <property type="entry name" value="Beta-lactam-related"/>
</dbReference>
<feature type="domain" description="Beta-lactamase-related" evidence="3">
    <location>
        <begin position="36"/>
        <end position="376"/>
    </location>
</feature>